<sequence>MNRKITCKNNEGMAATFGSSFSPYLLADCDGIYTVINKVGISDNTMNDGATYQGTVVSKRNIVLTLKDKSNHRLNRYQLYQLFPPDTKGTLIYSEDGVDRVIDYYVEKIDPDSIDKVRTATVSLICPDPFFRATSDITLTMAGWESGFKFIHAFTAEGETFGARINEKLKTIENYSGAKGIGLTIEIIANGAVHNPSITQVETGNFIKVGTLAHPMNMVSGDVLTITTETNNKKVMLTHEGVTTEINEYLDEESEFIQLIAGINTIGYAAESGEAYMTVKLTYREKYLGV</sequence>
<organism evidence="3 4">
    <name type="scientific">Butyrivibrio hungatei DSM 14810</name>
    <dbReference type="NCBI Taxonomy" id="1121132"/>
    <lineage>
        <taxon>Bacteria</taxon>
        <taxon>Bacillati</taxon>
        <taxon>Bacillota</taxon>
        <taxon>Clostridia</taxon>
        <taxon>Lachnospirales</taxon>
        <taxon>Lachnospiraceae</taxon>
        <taxon>Butyrivibrio</taxon>
    </lineage>
</organism>
<evidence type="ECO:0000313" key="3">
    <source>
        <dbReference type="EMBL" id="SHN59646.1"/>
    </source>
</evidence>
<evidence type="ECO:0000259" key="1">
    <source>
        <dbReference type="Pfam" id="PF05709"/>
    </source>
</evidence>
<dbReference type="Pfam" id="PF22768">
    <property type="entry name" value="SPP1_Dit"/>
    <property type="match status" value="1"/>
</dbReference>
<proteinExistence type="predicted"/>
<dbReference type="EMBL" id="FRDH01000008">
    <property type="protein sequence ID" value="SHN59646.1"/>
    <property type="molecule type" value="Genomic_DNA"/>
</dbReference>
<protein>
    <submittedName>
        <fullName evidence="3">Phage tail protein</fullName>
    </submittedName>
</protein>
<dbReference type="InterPro" id="IPR054738">
    <property type="entry name" value="Siphovirus-type_tail_C"/>
</dbReference>
<dbReference type="Gene3D" id="2.60.120.860">
    <property type="match status" value="1"/>
</dbReference>
<dbReference type="RefSeq" id="WP_072703755.1">
    <property type="nucleotide sequence ID" value="NZ_FRDH01000008.1"/>
</dbReference>
<name>A0A1M7SMF2_9FIRM</name>
<evidence type="ECO:0000259" key="2">
    <source>
        <dbReference type="Pfam" id="PF22768"/>
    </source>
</evidence>
<dbReference type="Pfam" id="PF05709">
    <property type="entry name" value="Sipho_tail"/>
    <property type="match status" value="1"/>
</dbReference>
<reference evidence="3 4" key="1">
    <citation type="submission" date="2016-12" db="EMBL/GenBank/DDBJ databases">
        <authorList>
            <person name="Song W.-J."/>
            <person name="Kurnit D.M."/>
        </authorList>
    </citation>
    <scope>NUCLEOTIDE SEQUENCE [LARGE SCALE GENOMIC DNA]</scope>
    <source>
        <strain evidence="3 4">DSM 14810</strain>
    </source>
</reference>
<accession>A0A1M7SMF2</accession>
<dbReference type="InterPro" id="IPR008841">
    <property type="entry name" value="Siphovirus-type_tail_N"/>
</dbReference>
<gene>
    <name evidence="3" type="ORF">SAMN02745247_02082</name>
</gene>
<dbReference type="Proteomes" id="UP000184097">
    <property type="component" value="Unassembled WGS sequence"/>
</dbReference>
<feature type="domain" description="Siphovirus-type tail component C-terminal" evidence="2">
    <location>
        <begin position="182"/>
        <end position="287"/>
    </location>
</feature>
<feature type="domain" description="Siphovirus-type tail component RIFT-related" evidence="1">
    <location>
        <begin position="48"/>
        <end position="126"/>
    </location>
</feature>
<dbReference type="AlphaFoldDB" id="A0A1M7SMF2"/>
<evidence type="ECO:0000313" key="4">
    <source>
        <dbReference type="Proteomes" id="UP000184097"/>
    </source>
</evidence>